<name>R7TVE7_CAPTE</name>
<evidence type="ECO:0000256" key="3">
    <source>
        <dbReference type="ARBA" id="ARBA00022989"/>
    </source>
</evidence>
<dbReference type="OMA" id="XRQDARI"/>
<dbReference type="EMBL" id="AMQN01012027">
    <property type="status" value="NOT_ANNOTATED_CDS"/>
    <property type="molecule type" value="Genomic_DNA"/>
</dbReference>
<dbReference type="Proteomes" id="UP000014760">
    <property type="component" value="Unassembled WGS sequence"/>
</dbReference>
<gene>
    <name evidence="11" type="ORF">CAPTEDRAFT_215191</name>
</gene>
<dbReference type="CDD" id="cd06366">
    <property type="entry name" value="PBP1_GABAb_receptor"/>
    <property type="match status" value="1"/>
</dbReference>
<dbReference type="GO" id="GO:0007214">
    <property type="term" value="P:gamma-aminobutyric acid signaling pathway"/>
    <property type="evidence" value="ECO:0007669"/>
    <property type="project" value="TreeGrafter"/>
</dbReference>
<proteinExistence type="predicted"/>
<keyword evidence="2 9" id="KW-0812">Transmembrane</keyword>
<dbReference type="OrthoDB" id="10056676at2759"/>
<keyword evidence="5 9" id="KW-0472">Membrane</keyword>
<dbReference type="GO" id="GO:0004965">
    <property type="term" value="F:G protein-coupled GABA receptor activity"/>
    <property type="evidence" value="ECO:0007669"/>
    <property type="project" value="InterPro"/>
</dbReference>
<comment type="subcellular location">
    <subcellularLocation>
        <location evidence="1">Membrane</location>
        <topology evidence="1">Multi-pass membrane protein</topology>
    </subcellularLocation>
</comment>
<dbReference type="EMBL" id="AMQN01012026">
    <property type="status" value="NOT_ANNOTATED_CDS"/>
    <property type="molecule type" value="Genomic_DNA"/>
</dbReference>
<evidence type="ECO:0000259" key="10">
    <source>
        <dbReference type="PROSITE" id="PS50259"/>
    </source>
</evidence>
<dbReference type="CDD" id="cd15047">
    <property type="entry name" value="7tmC_GABA-B-like"/>
    <property type="match status" value="1"/>
</dbReference>
<dbReference type="GO" id="GO:0038039">
    <property type="term" value="C:G protein-coupled receptor heterodimeric complex"/>
    <property type="evidence" value="ECO:0007669"/>
    <property type="project" value="TreeGrafter"/>
</dbReference>
<feature type="transmembrane region" description="Helical" evidence="9">
    <location>
        <begin position="486"/>
        <end position="508"/>
    </location>
</feature>
<dbReference type="SUPFAM" id="SSF53822">
    <property type="entry name" value="Periplasmic binding protein-like I"/>
    <property type="match status" value="1"/>
</dbReference>
<keyword evidence="6" id="KW-0675">Receptor</keyword>
<evidence type="ECO:0000256" key="5">
    <source>
        <dbReference type="ARBA" id="ARBA00023136"/>
    </source>
</evidence>
<evidence type="ECO:0000256" key="8">
    <source>
        <dbReference type="ARBA" id="ARBA00023224"/>
    </source>
</evidence>
<keyword evidence="13" id="KW-1185">Reference proteome</keyword>
<reference evidence="13" key="1">
    <citation type="submission" date="2012-12" db="EMBL/GenBank/DDBJ databases">
        <authorList>
            <person name="Hellsten U."/>
            <person name="Grimwood J."/>
            <person name="Chapman J.A."/>
            <person name="Shapiro H."/>
            <person name="Aerts A."/>
            <person name="Otillar R.P."/>
            <person name="Terry A.Y."/>
            <person name="Boore J.L."/>
            <person name="Simakov O."/>
            <person name="Marletaz F."/>
            <person name="Cho S.-J."/>
            <person name="Edsinger-Gonzales E."/>
            <person name="Havlak P."/>
            <person name="Kuo D.-H."/>
            <person name="Larsson T."/>
            <person name="Lv J."/>
            <person name="Arendt D."/>
            <person name="Savage R."/>
            <person name="Osoegawa K."/>
            <person name="de Jong P."/>
            <person name="Lindberg D.R."/>
            <person name="Seaver E.C."/>
            <person name="Weisblat D.A."/>
            <person name="Putnam N.H."/>
            <person name="Grigoriev I.V."/>
            <person name="Rokhsar D.S."/>
        </authorList>
    </citation>
    <scope>NUCLEOTIDE SEQUENCE</scope>
    <source>
        <strain evidence="13">I ESC-2004</strain>
    </source>
</reference>
<feature type="domain" description="G-protein coupled receptors family 3 profile" evidence="10">
    <location>
        <begin position="368"/>
        <end position="471"/>
    </location>
</feature>
<evidence type="ECO:0000256" key="1">
    <source>
        <dbReference type="ARBA" id="ARBA00004141"/>
    </source>
</evidence>
<evidence type="ECO:0000313" key="12">
    <source>
        <dbReference type="EnsemblMetazoa" id="CapteP215191"/>
    </source>
</evidence>
<evidence type="ECO:0000256" key="4">
    <source>
        <dbReference type="ARBA" id="ARBA00023040"/>
    </source>
</evidence>
<keyword evidence="3 9" id="KW-1133">Transmembrane helix</keyword>
<dbReference type="InterPro" id="IPR017978">
    <property type="entry name" value="GPCR_3_C"/>
</dbReference>
<dbReference type="HOGENOM" id="CLU_005240_3_1_1"/>
<dbReference type="Gene3D" id="3.40.50.2300">
    <property type="match status" value="4"/>
</dbReference>
<keyword evidence="7" id="KW-0325">Glycoprotein</keyword>
<evidence type="ECO:0000256" key="7">
    <source>
        <dbReference type="ARBA" id="ARBA00023180"/>
    </source>
</evidence>
<dbReference type="EnsemblMetazoa" id="CapteT215191">
    <property type="protein sequence ID" value="CapteP215191"/>
    <property type="gene ID" value="CapteG215191"/>
</dbReference>
<feature type="domain" description="G-protein coupled receptors family 3 profile" evidence="10">
    <location>
        <begin position="474"/>
        <end position="542"/>
    </location>
</feature>
<dbReference type="AlphaFoldDB" id="R7TVE7"/>
<reference evidence="11 13" key="2">
    <citation type="journal article" date="2013" name="Nature">
        <title>Insights into bilaterian evolution from three spiralian genomes.</title>
        <authorList>
            <person name="Simakov O."/>
            <person name="Marletaz F."/>
            <person name="Cho S.J."/>
            <person name="Edsinger-Gonzales E."/>
            <person name="Havlak P."/>
            <person name="Hellsten U."/>
            <person name="Kuo D.H."/>
            <person name="Larsson T."/>
            <person name="Lv J."/>
            <person name="Arendt D."/>
            <person name="Savage R."/>
            <person name="Osoegawa K."/>
            <person name="de Jong P."/>
            <person name="Grimwood J."/>
            <person name="Chapman J.A."/>
            <person name="Shapiro H."/>
            <person name="Aerts A."/>
            <person name="Otillar R.P."/>
            <person name="Terry A.Y."/>
            <person name="Boore J.L."/>
            <person name="Grigoriev I.V."/>
            <person name="Lindberg D.R."/>
            <person name="Seaver E.C."/>
            <person name="Weisblat D.A."/>
            <person name="Putnam N.H."/>
            <person name="Rokhsar D.S."/>
        </authorList>
    </citation>
    <scope>NUCLEOTIDE SEQUENCE</scope>
    <source>
        <strain evidence="11 13">I ESC-2004</strain>
    </source>
</reference>
<dbReference type="PROSITE" id="PS50259">
    <property type="entry name" value="G_PROTEIN_RECEP_F3_4"/>
    <property type="match status" value="2"/>
</dbReference>
<protein>
    <recommendedName>
        <fullName evidence="10">G-protein coupled receptors family 3 profile domain-containing protein</fullName>
    </recommendedName>
</protein>
<evidence type="ECO:0000256" key="2">
    <source>
        <dbReference type="ARBA" id="ARBA00022692"/>
    </source>
</evidence>
<accession>R7TVE7</accession>
<dbReference type="InterPro" id="IPR002455">
    <property type="entry name" value="GPCR3_GABA-B"/>
</dbReference>
<feature type="transmembrane region" description="Helical" evidence="9">
    <location>
        <begin position="405"/>
        <end position="424"/>
    </location>
</feature>
<dbReference type="PRINTS" id="PR01177">
    <property type="entry name" value="GABAB1RECPTR"/>
</dbReference>
<dbReference type="Pfam" id="PF00003">
    <property type="entry name" value="7tm_3"/>
    <property type="match status" value="1"/>
</dbReference>
<dbReference type="PRINTS" id="PR01176">
    <property type="entry name" value="GABABRECEPTR"/>
</dbReference>
<sequence>MYPVSAAVDAAFPFQCNRGVGIDLSYQQLFRPQTTLMVLGPQCSSVAHPLIEATRSWNITFVTPLALSAGLSDRDLYPRLFRLSTSDISMVPARIALMKEWGWTKVALLHQQQNELFSTVTEEMASRMESRDWTVISQEVFGAEPWKNIKTLKAFKQDYYGSHIIWVFPSWFDDRWADFAPEFSNCSSKQILAVLNHSLYVGQMMYSPSKDIGVSGRTAESFESAFLEQTNGSWPIGSAFRIITYDSAWHAALALNRTLTTLIETGSKIRLEDFTYANENMADLISTSVSEVAFNGISGLIQFDETGSTHPLIVIQQQLGSTRKTIAYYDLDEAELTWVGGGAEWADGNPPRDSNLLVLRDIYVSDTLYAIMATIAVLGIIQAFGFFVFNTLYRSMRIIKMSSPNINNLVIAGSILCYTTVLFADVKGSVIPLTALCTIRLCTFTIGFSLAFGALFAKTWRVHAILTSRKRMKRNVKLDALNDSKLIGFSIYNVVTLSMLGVIIGATVDNDLNMSYGSLSALQLIGTAATLNIVFMPKIIAVHRGDSAVGPILGGKQSNIDHQTWASERSISTHKPATHVCVTAATQTILVIEIFFSEYSERKKVTEIRKP</sequence>
<evidence type="ECO:0000313" key="13">
    <source>
        <dbReference type="Proteomes" id="UP000014760"/>
    </source>
</evidence>
<evidence type="ECO:0000256" key="9">
    <source>
        <dbReference type="SAM" id="Phobius"/>
    </source>
</evidence>
<dbReference type="Pfam" id="PF01094">
    <property type="entry name" value="ANF_receptor"/>
    <property type="match status" value="1"/>
</dbReference>
<evidence type="ECO:0000256" key="6">
    <source>
        <dbReference type="ARBA" id="ARBA00023170"/>
    </source>
</evidence>
<dbReference type="EMBL" id="KB309254">
    <property type="protein sequence ID" value="ELT94990.1"/>
    <property type="molecule type" value="Genomic_DNA"/>
</dbReference>
<dbReference type="PANTHER" id="PTHR10519">
    <property type="entry name" value="GABA-B RECEPTOR"/>
    <property type="match status" value="1"/>
</dbReference>
<organism evidence="11">
    <name type="scientific">Capitella teleta</name>
    <name type="common">Polychaete worm</name>
    <dbReference type="NCBI Taxonomy" id="283909"/>
    <lineage>
        <taxon>Eukaryota</taxon>
        <taxon>Metazoa</taxon>
        <taxon>Spiralia</taxon>
        <taxon>Lophotrochozoa</taxon>
        <taxon>Annelida</taxon>
        <taxon>Polychaeta</taxon>
        <taxon>Sedentaria</taxon>
        <taxon>Scolecida</taxon>
        <taxon>Capitellidae</taxon>
        <taxon>Capitella</taxon>
    </lineage>
</organism>
<keyword evidence="8" id="KW-0807">Transducer</keyword>
<dbReference type="STRING" id="283909.R7TVE7"/>
<feature type="transmembrane region" description="Helical" evidence="9">
    <location>
        <begin position="444"/>
        <end position="466"/>
    </location>
</feature>
<reference evidence="12" key="3">
    <citation type="submission" date="2015-06" db="UniProtKB">
        <authorList>
            <consortium name="EnsemblMetazoa"/>
        </authorList>
    </citation>
    <scope>IDENTIFICATION</scope>
</reference>
<feature type="transmembrane region" description="Helical" evidence="9">
    <location>
        <begin position="514"/>
        <end position="535"/>
    </location>
</feature>
<evidence type="ECO:0000313" key="11">
    <source>
        <dbReference type="EMBL" id="ELT94990.1"/>
    </source>
</evidence>
<keyword evidence="4" id="KW-0297">G-protein coupled receptor</keyword>
<dbReference type="PANTHER" id="PTHR10519:SF20">
    <property type="entry name" value="G-PROTEIN COUPLED RECEPTOR 156-RELATED"/>
    <property type="match status" value="1"/>
</dbReference>
<dbReference type="InterPro" id="IPR028082">
    <property type="entry name" value="Peripla_BP_I"/>
</dbReference>
<feature type="transmembrane region" description="Helical" evidence="9">
    <location>
        <begin position="368"/>
        <end position="393"/>
    </location>
</feature>
<dbReference type="InterPro" id="IPR001828">
    <property type="entry name" value="ANF_lig-bd_rcpt"/>
</dbReference>